<accession>A0A5J4Z1S1</accession>
<keyword evidence="1" id="KW-1133">Transmembrane helix</keyword>
<comment type="caution">
    <text evidence="2">The sequence shown here is derived from an EMBL/GenBank/DDBJ whole genome shotgun (WGS) entry which is preliminary data.</text>
</comment>
<protein>
    <submittedName>
        <fullName evidence="2">Uncharacterized protein</fullName>
    </submittedName>
</protein>
<dbReference type="Proteomes" id="UP000324585">
    <property type="component" value="Unassembled WGS sequence"/>
</dbReference>
<evidence type="ECO:0000256" key="1">
    <source>
        <dbReference type="SAM" id="Phobius"/>
    </source>
</evidence>
<dbReference type="EMBL" id="VRMN01000002">
    <property type="protein sequence ID" value="KAA8496627.1"/>
    <property type="molecule type" value="Genomic_DNA"/>
</dbReference>
<sequence>MYSEETTGAMVVALQTALLALLFLATGYMMGVWYGPGTAPLGAGETDMRTALVSRAPAGSWGARESEKELVYNSPARQAFKGTSTQLPISWGVFHSMLICGPLPDVEQRDRCVDQYADISGAWTDTVTTFTNALCPDCDLPDFAKLLAMHEAEQNRSLFVFVVDGSSRPDVVQIFLDLGHHIWNCDHNETAGLGLSHERLEIVQPVNGICNADESMRHKVMDFLLFLNPKFTASSLFAAERHLSVAWFVLMDLETVALRMAKVKPQQILAMLERNEFGIAEVNRATLVTLNLRVTNTISHSTDQSYLRNPQSFRTYEYLLMDNRQDKLELGRLLVQNRRSTLFAFRFAEQISRL</sequence>
<organism evidence="2 3">
    <name type="scientific">Porphyridium purpureum</name>
    <name type="common">Red alga</name>
    <name type="synonym">Porphyridium cruentum</name>
    <dbReference type="NCBI Taxonomy" id="35688"/>
    <lineage>
        <taxon>Eukaryota</taxon>
        <taxon>Rhodophyta</taxon>
        <taxon>Bangiophyceae</taxon>
        <taxon>Porphyridiales</taxon>
        <taxon>Porphyridiaceae</taxon>
        <taxon>Porphyridium</taxon>
    </lineage>
</organism>
<name>A0A5J4Z1S1_PORPP</name>
<feature type="transmembrane region" description="Helical" evidence="1">
    <location>
        <begin position="12"/>
        <end position="34"/>
    </location>
</feature>
<proteinExistence type="predicted"/>
<keyword evidence="1" id="KW-0472">Membrane</keyword>
<keyword evidence="1" id="KW-0812">Transmembrane</keyword>
<evidence type="ECO:0000313" key="2">
    <source>
        <dbReference type="EMBL" id="KAA8496627.1"/>
    </source>
</evidence>
<dbReference type="AlphaFoldDB" id="A0A5J4Z1S1"/>
<reference evidence="3" key="1">
    <citation type="journal article" date="2019" name="Nat. Commun.">
        <title>Expansion of phycobilisome linker gene families in mesophilic red algae.</title>
        <authorList>
            <person name="Lee J."/>
            <person name="Kim D."/>
            <person name="Bhattacharya D."/>
            <person name="Yoon H.S."/>
        </authorList>
    </citation>
    <scope>NUCLEOTIDE SEQUENCE [LARGE SCALE GENOMIC DNA]</scope>
    <source>
        <strain evidence="3">CCMP 1328</strain>
    </source>
</reference>
<gene>
    <name evidence="2" type="ORF">FVE85_0356</name>
</gene>
<evidence type="ECO:0000313" key="3">
    <source>
        <dbReference type="Proteomes" id="UP000324585"/>
    </source>
</evidence>
<keyword evidence="3" id="KW-1185">Reference proteome</keyword>